<dbReference type="GO" id="GO:0050660">
    <property type="term" value="F:flavin adenine dinucleotide binding"/>
    <property type="evidence" value="ECO:0007669"/>
    <property type="project" value="TreeGrafter"/>
</dbReference>
<dbReference type="GO" id="GO:0003682">
    <property type="term" value="F:chromatin binding"/>
    <property type="evidence" value="ECO:0007669"/>
    <property type="project" value="TreeGrafter"/>
</dbReference>
<dbReference type="InterPro" id="IPR050281">
    <property type="entry name" value="Flavin_monoamine_oxidase"/>
</dbReference>
<dbReference type="PANTHER" id="PTHR10742:SF414">
    <property type="entry name" value="CONTAINING AMINE OXIDASE, PUTATIVE (AFU_ORTHOLOGUE AFUA_3G12150)-RELATED"/>
    <property type="match status" value="1"/>
</dbReference>
<dbReference type="Proteomes" id="UP001305414">
    <property type="component" value="Unassembled WGS sequence"/>
</dbReference>
<dbReference type="SUPFAM" id="SSF51905">
    <property type="entry name" value="FAD/NAD(P)-binding domain"/>
    <property type="match status" value="1"/>
</dbReference>
<keyword evidence="3" id="KW-1185">Reference proteome</keyword>
<dbReference type="PANTHER" id="PTHR10742">
    <property type="entry name" value="FLAVIN MONOAMINE OXIDASE"/>
    <property type="match status" value="1"/>
</dbReference>
<dbReference type="AlphaFoldDB" id="A0AAN7UW18"/>
<reference evidence="2 3" key="1">
    <citation type="submission" date="2023-10" db="EMBL/GenBank/DDBJ databases">
        <title>Draft genome sequence of Xylaria bambusicola isolate GMP-LS, the root and basal stem rot pathogen of sugarcane in Indonesia.</title>
        <authorList>
            <person name="Selvaraj P."/>
            <person name="Muralishankar V."/>
            <person name="Muruganantham S."/>
            <person name="Sp S."/>
            <person name="Haryani S."/>
            <person name="Lau K.J.X."/>
            <person name="Naqvi N.I."/>
        </authorList>
    </citation>
    <scope>NUCLEOTIDE SEQUENCE [LARGE SCALE GENOMIC DNA]</scope>
    <source>
        <strain evidence="2">GMP-LS</strain>
    </source>
</reference>
<accession>A0AAN7UW18</accession>
<sequence length="590" mass="65742">MPLQTLVNMDAHPVSFTSAAERRNSRIWKDLSAYRHFAIVQKLLQEDISGTVDMAAKIGKVHFHRPEARKASTCGSVLGALRRAQILGRPPRVGIVGAGLSGLRCADILLGHGFEVTMIEGRNRLGGRVHQVSLTPGHLVDAGPNWIHGTNNNPIMELAQSTNTLTGSWTAKTSVVDETGKMLPPHEAEVYSNMMWEIIGAAFTHSNRNTSTISPDESLLDFFNKELARRIPENSLDWEKKRKIMSQIAESWGAYVGNHGCLKPLRVYELLEEMTDFMVSQSSVRASSTFGWKKNLFCSDTYQKILAAVAKPAVERAAFKYKTVVNKVRTSDDEICETLKVQTESGETLEFDEVVFTAPLGWLKQHPETFSPALPARLAQAIRNIGYGCLEKVYISFDKAFWRSPLSEDDTQGFIQLLAPNYALDSNPHRWNQETVELASFTPADSHPTLLFYTYGDQSKYLTSEVAKLSSKDKKDAFLYEWFKPYYSRLPHYSEGSPDCQPVGCYATEWLNDDLAGNGSYSNFQVGLEEGDRDIKTMREGLPDRGLWFAGEHTSPFVALGTVTGAYWSGESVGKRIAQAYGRVVEGKVA</sequence>
<name>A0AAN7UW18_9PEZI</name>
<dbReference type="Gene3D" id="3.90.660.10">
    <property type="match status" value="1"/>
</dbReference>
<dbReference type="InterPro" id="IPR036188">
    <property type="entry name" value="FAD/NAD-bd_sf"/>
</dbReference>
<proteinExistence type="predicted"/>
<comment type="caution">
    <text evidence="2">The sequence shown here is derived from an EMBL/GenBank/DDBJ whole genome shotgun (WGS) entry which is preliminary data.</text>
</comment>
<dbReference type="GO" id="GO:0016491">
    <property type="term" value="F:oxidoreductase activity"/>
    <property type="evidence" value="ECO:0007669"/>
    <property type="project" value="InterPro"/>
</dbReference>
<protein>
    <recommendedName>
        <fullName evidence="1">Amine oxidase domain-containing protein</fullName>
    </recommendedName>
</protein>
<dbReference type="SUPFAM" id="SSF54373">
    <property type="entry name" value="FAD-linked reductases, C-terminal domain"/>
    <property type="match status" value="1"/>
</dbReference>
<gene>
    <name evidence="2" type="ORF">RRF57_010052</name>
</gene>
<evidence type="ECO:0000259" key="1">
    <source>
        <dbReference type="Pfam" id="PF01593"/>
    </source>
</evidence>
<dbReference type="Gene3D" id="3.50.50.60">
    <property type="entry name" value="FAD/NAD(P)-binding domain"/>
    <property type="match status" value="1"/>
</dbReference>
<evidence type="ECO:0000313" key="3">
    <source>
        <dbReference type="Proteomes" id="UP001305414"/>
    </source>
</evidence>
<dbReference type="GO" id="GO:0006338">
    <property type="term" value="P:chromatin remodeling"/>
    <property type="evidence" value="ECO:0007669"/>
    <property type="project" value="TreeGrafter"/>
</dbReference>
<evidence type="ECO:0000313" key="2">
    <source>
        <dbReference type="EMBL" id="KAK5634338.1"/>
    </source>
</evidence>
<feature type="domain" description="Amine oxidase" evidence="1">
    <location>
        <begin position="100"/>
        <end position="574"/>
    </location>
</feature>
<dbReference type="Pfam" id="PF01593">
    <property type="entry name" value="Amino_oxidase"/>
    <property type="match status" value="1"/>
</dbReference>
<dbReference type="InterPro" id="IPR002937">
    <property type="entry name" value="Amino_oxidase"/>
</dbReference>
<organism evidence="2 3">
    <name type="scientific">Xylaria bambusicola</name>
    <dbReference type="NCBI Taxonomy" id="326684"/>
    <lineage>
        <taxon>Eukaryota</taxon>
        <taxon>Fungi</taxon>
        <taxon>Dikarya</taxon>
        <taxon>Ascomycota</taxon>
        <taxon>Pezizomycotina</taxon>
        <taxon>Sordariomycetes</taxon>
        <taxon>Xylariomycetidae</taxon>
        <taxon>Xylariales</taxon>
        <taxon>Xylariaceae</taxon>
        <taxon>Xylaria</taxon>
    </lineage>
</organism>
<dbReference type="EMBL" id="JAWHQM010000040">
    <property type="protein sequence ID" value="KAK5634338.1"/>
    <property type="molecule type" value="Genomic_DNA"/>
</dbReference>